<dbReference type="Gene3D" id="1.10.10.2830">
    <property type="match status" value="1"/>
</dbReference>
<dbReference type="InterPro" id="IPR004437">
    <property type="entry name" value="ParB/RepB/Spo0J"/>
</dbReference>
<dbReference type="RefSeq" id="WP_323452031.1">
    <property type="nucleotide sequence ID" value="NZ_LC735415.1"/>
</dbReference>
<geneLocation type="plasmid" evidence="5 6">
    <name>pYSPA8-2</name>
</geneLocation>
<sequence>MAGAQNDGLSLAERRRQLAAKRAQEEAAANPQGASADGANATPEFALDSLVHNPRNARQNLEGVDGLAETYETTGVLQPCLVIPVETFRAAFPENAADLPDGAYVVIGGNRRLAAARKAGLATLPVHVNTKLKTREDILVAAATENIAREELKPFEELATIEELKAELGTYDAVAKKLGKTAGWVSQRRRLHNLEPEVRQALEARAPGMTIELARDLGKIKVREEQLKAWRAAERAADRSANPSAGKQSKSKKASKVPAQGGAGDGAGSPVEDAAVKARREACVLAIVAGAGDLARLFLVAAQAPADADEAVALAGQWLTETAVGSSALDLATLSGEEGTDRQKQGALALALARCELHMTRSSGTDSTHARAYADWLETHTDYQPTDAAPAPTA</sequence>
<dbReference type="InterPro" id="IPR003115">
    <property type="entry name" value="ParB_N"/>
</dbReference>
<feature type="domain" description="ParB-like N-terminal" evidence="4">
    <location>
        <begin position="43"/>
        <end position="147"/>
    </location>
</feature>
<evidence type="ECO:0000256" key="3">
    <source>
        <dbReference type="SAM" id="MobiDB-lite"/>
    </source>
</evidence>
<dbReference type="PANTHER" id="PTHR33375">
    <property type="entry name" value="CHROMOSOME-PARTITIONING PROTEIN PARB-RELATED"/>
    <property type="match status" value="1"/>
</dbReference>
<dbReference type="Pfam" id="PF02195">
    <property type="entry name" value="ParB_N"/>
    <property type="match status" value="1"/>
</dbReference>
<evidence type="ECO:0000256" key="2">
    <source>
        <dbReference type="ARBA" id="ARBA00022829"/>
    </source>
</evidence>
<dbReference type="SUPFAM" id="SSF109709">
    <property type="entry name" value="KorB DNA-binding domain-like"/>
    <property type="match status" value="1"/>
</dbReference>
<evidence type="ECO:0000256" key="1">
    <source>
        <dbReference type="ARBA" id="ARBA00006295"/>
    </source>
</evidence>
<dbReference type="InterPro" id="IPR041468">
    <property type="entry name" value="HTH_ParB/Spo0J"/>
</dbReference>
<dbReference type="PANTHER" id="PTHR33375:SF1">
    <property type="entry name" value="CHROMOSOME-PARTITIONING PROTEIN PARB-RELATED"/>
    <property type="match status" value="1"/>
</dbReference>
<dbReference type="Pfam" id="PF17762">
    <property type="entry name" value="HTH_ParB"/>
    <property type="match status" value="1"/>
</dbReference>
<evidence type="ECO:0000313" key="6">
    <source>
        <dbReference type="Proteomes" id="UP001291653"/>
    </source>
</evidence>
<dbReference type="GO" id="GO:0003677">
    <property type="term" value="F:DNA binding"/>
    <property type="evidence" value="ECO:0007669"/>
    <property type="project" value="InterPro"/>
</dbReference>
<dbReference type="GO" id="GO:0045881">
    <property type="term" value="P:positive regulation of sporulation resulting in formation of a cellular spore"/>
    <property type="evidence" value="ECO:0007669"/>
    <property type="project" value="TreeGrafter"/>
</dbReference>
<dbReference type="NCBIfam" id="TIGR00180">
    <property type="entry name" value="parB_part"/>
    <property type="match status" value="1"/>
</dbReference>
<name>A0AA86MBJ7_9ACTN</name>
<dbReference type="Gene3D" id="3.90.1530.30">
    <property type="match status" value="1"/>
</dbReference>
<evidence type="ECO:0000313" key="5">
    <source>
        <dbReference type="EMBL" id="BDT39608.1"/>
    </source>
</evidence>
<dbReference type="Proteomes" id="UP001291653">
    <property type="component" value="Plasmid pYSPA8-2"/>
</dbReference>
<keyword evidence="5" id="KW-0614">Plasmid</keyword>
<dbReference type="SUPFAM" id="SSF110849">
    <property type="entry name" value="ParB/Sulfiredoxin"/>
    <property type="match status" value="1"/>
</dbReference>
<dbReference type="InterPro" id="IPR050336">
    <property type="entry name" value="Chromosome_partition/occlusion"/>
</dbReference>
<organism evidence="5 6">
    <name type="scientific">Streptomyces yaizuensis</name>
    <dbReference type="NCBI Taxonomy" id="2989713"/>
    <lineage>
        <taxon>Bacteria</taxon>
        <taxon>Bacillati</taxon>
        <taxon>Actinomycetota</taxon>
        <taxon>Actinomycetes</taxon>
        <taxon>Kitasatosporales</taxon>
        <taxon>Streptomycetaceae</taxon>
        <taxon>Streptomyces</taxon>
    </lineage>
</organism>
<reference evidence="5 6" key="1">
    <citation type="submission" date="2022-10" db="EMBL/GenBank/DDBJ databases">
        <title>Draft genome sequence of Streptomyces sp. YSPA8.</title>
        <authorList>
            <person name="Moriuchi R."/>
            <person name="Dohra H."/>
            <person name="Yamamura H."/>
            <person name="Kodani S."/>
        </authorList>
    </citation>
    <scope>NUCLEOTIDE SEQUENCE [LARGE SCALE GENOMIC DNA]</scope>
    <source>
        <strain evidence="5 6">YSPA8</strain>
        <plasmid evidence="5 6">pYSPA8-2</plasmid>
    </source>
</reference>
<dbReference type="SMART" id="SM00470">
    <property type="entry name" value="ParB"/>
    <property type="match status" value="1"/>
</dbReference>
<dbReference type="GO" id="GO:0005694">
    <property type="term" value="C:chromosome"/>
    <property type="evidence" value="ECO:0007669"/>
    <property type="project" value="TreeGrafter"/>
</dbReference>
<dbReference type="GO" id="GO:0007059">
    <property type="term" value="P:chromosome segregation"/>
    <property type="evidence" value="ECO:0007669"/>
    <property type="project" value="UniProtKB-KW"/>
</dbReference>
<evidence type="ECO:0000259" key="4">
    <source>
        <dbReference type="SMART" id="SM00470"/>
    </source>
</evidence>
<feature type="region of interest" description="Disordered" evidence="3">
    <location>
        <begin position="1"/>
        <end position="40"/>
    </location>
</feature>
<proteinExistence type="inferred from homology"/>
<feature type="region of interest" description="Disordered" evidence="3">
    <location>
        <begin position="233"/>
        <end position="270"/>
    </location>
</feature>
<accession>A0AA86MBJ7</accession>
<dbReference type="AlphaFoldDB" id="A0AA86MBJ7"/>
<gene>
    <name evidence="5" type="ORF">SYYSPA8_37450</name>
</gene>
<protein>
    <submittedName>
        <fullName evidence="5">ParB/RepB/Spo0J family partition protein</fullName>
    </submittedName>
</protein>
<comment type="similarity">
    <text evidence="1">Belongs to the ParB family.</text>
</comment>
<dbReference type="InterPro" id="IPR036086">
    <property type="entry name" value="ParB/Sulfiredoxin_sf"/>
</dbReference>
<dbReference type="EMBL" id="LC735415">
    <property type="protein sequence ID" value="BDT39608.1"/>
    <property type="molecule type" value="Genomic_DNA"/>
</dbReference>
<keyword evidence="6" id="KW-1185">Reference proteome</keyword>
<keyword evidence="2" id="KW-0159">Chromosome partition</keyword>